<gene>
    <name evidence="1" type="ORF">BLX24_13845</name>
</gene>
<proteinExistence type="predicted"/>
<dbReference type="RefSeq" id="WP_071503751.1">
    <property type="nucleotide sequence ID" value="NZ_MORL01000006.1"/>
</dbReference>
<comment type="caution">
    <text evidence="1">The sequence shown here is derived from an EMBL/GenBank/DDBJ whole genome shotgun (WGS) entry which is preliminary data.</text>
</comment>
<accession>A0A1S2VIR7</accession>
<evidence type="ECO:0000313" key="1">
    <source>
        <dbReference type="EMBL" id="OIN58644.1"/>
    </source>
</evidence>
<dbReference type="EMBL" id="MORL01000006">
    <property type="protein sequence ID" value="OIN58644.1"/>
    <property type="molecule type" value="Genomic_DNA"/>
</dbReference>
<reference evidence="1 2" key="1">
    <citation type="submission" date="2016-10" db="EMBL/GenBank/DDBJ databases">
        <title>Arsenicibacter rosenii gen. nov., sp. nov., an efficient arsenic-methylating bacterium isolated from an arsenic-contaminated paddy soil.</title>
        <authorList>
            <person name="Huang K."/>
        </authorList>
    </citation>
    <scope>NUCLEOTIDE SEQUENCE [LARGE SCALE GENOMIC DNA]</scope>
    <source>
        <strain evidence="1 2">SM-1</strain>
    </source>
</reference>
<evidence type="ECO:0000313" key="2">
    <source>
        <dbReference type="Proteomes" id="UP000181790"/>
    </source>
</evidence>
<name>A0A1S2VIR7_9BACT</name>
<dbReference type="Proteomes" id="UP000181790">
    <property type="component" value="Unassembled WGS sequence"/>
</dbReference>
<sequence>MNTLKHKSALTTADFGRWPKVRVRTSHPANPDLDQKYGTLSCVLFHQEGLNIYIDGLVVPWYFRPDQITPLLRPAYTLSDEEAKQVFTLAFGHAPTDPVSIIAQGSDGVAVCSGYDSVIITPDDFRITSIANPADGMIVPKRVSAARVYQFLDSCGIDTMGYLSQGLALPLEDDMAKSPKEPFVIIERIAA</sequence>
<organism evidence="1 2">
    <name type="scientific">Arsenicibacter rosenii</name>
    <dbReference type="NCBI Taxonomy" id="1750698"/>
    <lineage>
        <taxon>Bacteria</taxon>
        <taxon>Pseudomonadati</taxon>
        <taxon>Bacteroidota</taxon>
        <taxon>Cytophagia</taxon>
        <taxon>Cytophagales</taxon>
        <taxon>Spirosomataceae</taxon>
        <taxon>Arsenicibacter</taxon>
    </lineage>
</organism>
<protein>
    <submittedName>
        <fullName evidence="1">Uncharacterized protein</fullName>
    </submittedName>
</protein>
<keyword evidence="2" id="KW-1185">Reference proteome</keyword>
<dbReference type="AlphaFoldDB" id="A0A1S2VIR7"/>